<reference evidence="1 2" key="2">
    <citation type="journal article" date="2021" name="Microorganisms">
        <title>The Ever-Expanding Pseudomonas Genus: Description of 43 New Species and Partition of the Pseudomonas putida Group.</title>
        <authorList>
            <person name="Girard L."/>
            <person name="Lood C."/>
            <person name="Hofte M."/>
            <person name="Vandamme P."/>
            <person name="Rokni-Zadeh H."/>
            <person name="van Noort V."/>
            <person name="Lavigne R."/>
            <person name="De Mot R."/>
        </authorList>
    </citation>
    <scope>NUCLEOTIDE SEQUENCE [LARGE SCALE GENOMIC DNA]</scope>
    <source>
        <strain evidence="1 2">RW8P3</strain>
    </source>
</reference>
<dbReference type="Proteomes" id="UP000634530">
    <property type="component" value="Chromosome"/>
</dbReference>
<sequence length="243" mass="26702">MGNLVVAHVMKVMPDLESLGALPMSLGWSLHHDESASSFYLDTFKAGAEQKWPFTSMPPSKDFPLELPPELDVLSRVYKLLVDAQLANPFKRAFLNMSLALSKSLQLHICSFCTDDNGLDFVCISSNGELKKLHCICGDLDISYELGEITIQPLLLDGTEGTEASSLHDPENGIRVLDRNVAPSPSLHSVASAETTRFLQVEIPPLGLGSFDGMDVVPIKIAGSEIASLTPRVPVKKEWWRLW</sequence>
<protein>
    <submittedName>
        <fullName evidence="1">Uncharacterized protein</fullName>
    </submittedName>
</protein>
<keyword evidence="2" id="KW-1185">Reference proteome</keyword>
<dbReference type="EMBL" id="CP077093">
    <property type="protein sequence ID" value="QXI26168.1"/>
    <property type="molecule type" value="Genomic_DNA"/>
</dbReference>
<reference evidence="1 2" key="1">
    <citation type="journal article" date="2020" name="Microorganisms">
        <title>Reliable Identification of Environmental Pseudomonas Isolates Using the rpoD Gene.</title>
        <authorList>
            <consortium name="The Broad Institute Genome Sequencing Platform"/>
            <person name="Girard L."/>
            <person name="Lood C."/>
            <person name="Rokni-Zadeh H."/>
            <person name="van Noort V."/>
            <person name="Lavigne R."/>
            <person name="De Mot R."/>
        </authorList>
    </citation>
    <scope>NUCLEOTIDE SEQUENCE [LARGE SCALE GENOMIC DNA]</scope>
    <source>
        <strain evidence="1 2">RW8P3</strain>
    </source>
</reference>
<evidence type="ECO:0000313" key="1">
    <source>
        <dbReference type="EMBL" id="QXI26168.1"/>
    </source>
</evidence>
<gene>
    <name evidence="1" type="ORF">HU752_019630</name>
</gene>
<accession>A0A9E6PHG6</accession>
<dbReference type="AlphaFoldDB" id="A0A9E6PHG6"/>
<organism evidence="1 2">
    <name type="scientific">Pseudomonas vanderleydeniana</name>
    <dbReference type="NCBI Taxonomy" id="2745495"/>
    <lineage>
        <taxon>Bacteria</taxon>
        <taxon>Pseudomonadati</taxon>
        <taxon>Pseudomonadota</taxon>
        <taxon>Gammaproteobacteria</taxon>
        <taxon>Pseudomonadales</taxon>
        <taxon>Pseudomonadaceae</taxon>
        <taxon>Pseudomonas</taxon>
    </lineage>
</organism>
<name>A0A9E6PHG6_9PSED</name>
<dbReference type="RefSeq" id="WP_186679097.1">
    <property type="nucleotide sequence ID" value="NZ_CP077093.1"/>
</dbReference>
<dbReference type="KEGG" id="pvw:HU752_019630"/>
<proteinExistence type="predicted"/>
<evidence type="ECO:0000313" key="2">
    <source>
        <dbReference type="Proteomes" id="UP000634530"/>
    </source>
</evidence>